<keyword evidence="1" id="KW-0812">Transmembrane</keyword>
<comment type="caution">
    <text evidence="2">The sequence shown here is derived from an EMBL/GenBank/DDBJ whole genome shotgun (WGS) entry which is preliminary data.</text>
</comment>
<evidence type="ECO:0000313" key="2">
    <source>
        <dbReference type="EMBL" id="MBB5783255.1"/>
    </source>
</evidence>
<sequence>MVGIGTLLAGLCMFARRYVPAGLFTFASIMALCAAWHIRLFPFNS</sequence>
<reference evidence="2 3" key="1">
    <citation type="submission" date="2020-08" db="EMBL/GenBank/DDBJ databases">
        <title>Sequencing the genomes of 1000 actinobacteria strains.</title>
        <authorList>
            <person name="Klenk H.-P."/>
        </authorList>
    </citation>
    <scope>NUCLEOTIDE SEQUENCE [LARGE SCALE GENOMIC DNA]</scope>
    <source>
        <strain evidence="2 3">DSM 45507</strain>
    </source>
</reference>
<evidence type="ECO:0000256" key="1">
    <source>
        <dbReference type="SAM" id="Phobius"/>
    </source>
</evidence>
<dbReference type="AlphaFoldDB" id="A0A7W9GGA6"/>
<name>A0A7W9GGA6_9ACTN</name>
<keyword evidence="1" id="KW-1133">Transmembrane helix</keyword>
<accession>A0A7W9GGA6</accession>
<proteinExistence type="predicted"/>
<gene>
    <name evidence="2" type="ORF">HD596_010011</name>
</gene>
<keyword evidence="3" id="KW-1185">Reference proteome</keyword>
<evidence type="ECO:0000313" key="3">
    <source>
        <dbReference type="Proteomes" id="UP000579153"/>
    </source>
</evidence>
<keyword evidence="1" id="KW-0472">Membrane</keyword>
<protein>
    <submittedName>
        <fullName evidence="2">Uncharacterized protein</fullName>
    </submittedName>
</protein>
<feature type="transmembrane region" description="Helical" evidence="1">
    <location>
        <begin position="18"/>
        <end position="38"/>
    </location>
</feature>
<organism evidence="2 3">
    <name type="scientific">Nonomuraea jabiensis</name>
    <dbReference type="NCBI Taxonomy" id="882448"/>
    <lineage>
        <taxon>Bacteria</taxon>
        <taxon>Bacillati</taxon>
        <taxon>Actinomycetota</taxon>
        <taxon>Actinomycetes</taxon>
        <taxon>Streptosporangiales</taxon>
        <taxon>Streptosporangiaceae</taxon>
        <taxon>Nonomuraea</taxon>
    </lineage>
</organism>
<dbReference type="EMBL" id="JACHMB010000001">
    <property type="protein sequence ID" value="MBB5783255.1"/>
    <property type="molecule type" value="Genomic_DNA"/>
</dbReference>
<dbReference type="Proteomes" id="UP000579153">
    <property type="component" value="Unassembled WGS sequence"/>
</dbReference>